<evidence type="ECO:0000313" key="3">
    <source>
        <dbReference type="EMBL" id="GIJ03089.1"/>
    </source>
</evidence>
<dbReference type="PANTHER" id="PTHR43433">
    <property type="entry name" value="HYDROLASE, ALPHA/BETA FOLD FAMILY PROTEIN"/>
    <property type="match status" value="1"/>
</dbReference>
<dbReference type="AlphaFoldDB" id="A0A8J4DJ83"/>
<dbReference type="RefSeq" id="WP_239107404.1">
    <property type="nucleotide sequence ID" value="NZ_BAAAGJ010000005.1"/>
</dbReference>
<evidence type="ECO:0000256" key="1">
    <source>
        <dbReference type="SAM" id="MobiDB-lite"/>
    </source>
</evidence>
<dbReference type="InterPro" id="IPR050471">
    <property type="entry name" value="AB_hydrolase"/>
</dbReference>
<feature type="domain" description="AB hydrolase-1" evidence="2">
    <location>
        <begin position="25"/>
        <end position="268"/>
    </location>
</feature>
<dbReference type="Gene3D" id="3.40.50.1820">
    <property type="entry name" value="alpha/beta hydrolase"/>
    <property type="match status" value="1"/>
</dbReference>
<dbReference type="InterPro" id="IPR029058">
    <property type="entry name" value="AB_hydrolase_fold"/>
</dbReference>
<dbReference type="EMBL" id="BOOY01000018">
    <property type="protein sequence ID" value="GIJ03089.1"/>
    <property type="molecule type" value="Genomic_DNA"/>
</dbReference>
<feature type="region of interest" description="Disordered" evidence="1">
    <location>
        <begin position="294"/>
        <end position="319"/>
    </location>
</feature>
<organism evidence="3 4">
    <name type="scientific">Spirilliplanes yamanashiensis</name>
    <dbReference type="NCBI Taxonomy" id="42233"/>
    <lineage>
        <taxon>Bacteria</taxon>
        <taxon>Bacillati</taxon>
        <taxon>Actinomycetota</taxon>
        <taxon>Actinomycetes</taxon>
        <taxon>Micromonosporales</taxon>
        <taxon>Micromonosporaceae</taxon>
        <taxon>Spirilliplanes</taxon>
    </lineage>
</organism>
<dbReference type="GO" id="GO:0004806">
    <property type="term" value="F:triacylglycerol lipase activity"/>
    <property type="evidence" value="ECO:0007669"/>
    <property type="project" value="TreeGrafter"/>
</dbReference>
<name>A0A8J4DJ83_9ACTN</name>
<keyword evidence="4" id="KW-1185">Reference proteome</keyword>
<dbReference type="Proteomes" id="UP000652013">
    <property type="component" value="Unassembled WGS sequence"/>
</dbReference>
<dbReference type="Pfam" id="PF00561">
    <property type="entry name" value="Abhydrolase_1"/>
    <property type="match status" value="1"/>
</dbReference>
<reference evidence="3" key="1">
    <citation type="submission" date="2021-01" db="EMBL/GenBank/DDBJ databases">
        <title>Whole genome shotgun sequence of Spirilliplanes yamanashiensis NBRC 15828.</title>
        <authorList>
            <person name="Komaki H."/>
            <person name="Tamura T."/>
        </authorList>
    </citation>
    <scope>NUCLEOTIDE SEQUENCE</scope>
    <source>
        <strain evidence="3">NBRC 15828</strain>
    </source>
</reference>
<dbReference type="PANTHER" id="PTHR43433:SF5">
    <property type="entry name" value="AB HYDROLASE-1 DOMAIN-CONTAINING PROTEIN"/>
    <property type="match status" value="1"/>
</dbReference>
<keyword evidence="3" id="KW-0378">Hydrolase</keyword>
<dbReference type="InterPro" id="IPR000073">
    <property type="entry name" value="AB_hydrolase_1"/>
</dbReference>
<evidence type="ECO:0000313" key="4">
    <source>
        <dbReference type="Proteomes" id="UP000652013"/>
    </source>
</evidence>
<accession>A0A8J4DJ83</accession>
<dbReference type="GO" id="GO:0046503">
    <property type="term" value="P:glycerolipid catabolic process"/>
    <property type="evidence" value="ECO:0007669"/>
    <property type="project" value="TreeGrafter"/>
</dbReference>
<sequence length="319" mass="34095">MTVTVTRHGDTRIAYTVEGPPGGEPLLLIMGLGLQMDFWPPGFRALLAGHGFRVARFDNRDVGLSTHLSHLGMPLPAIYLTRRWHGYRIDDMAGDARAVLDDLGWDSAHVVGVSLGGMIAQALAGRHPDRVRTLTSISSTPSPLIGRPHPRTWPVLLSPARHDREAAARHMVNVFRIIGSPAYPLDEEWLRTVSAESFDRAHDPDGIRRQLAAIVCSADRRPLLARLRLPALVVHGGADLLVRPSGGRATAAAIPGARLVVHPGMGHDLPAPLQPVIAGAIAGLAAGGAGFSIRPPHRMHIPPTGTREGAGRGPAEEEP</sequence>
<protein>
    <submittedName>
        <fullName evidence="3">Alpha/beta hydrolase</fullName>
    </submittedName>
</protein>
<dbReference type="SUPFAM" id="SSF53474">
    <property type="entry name" value="alpha/beta-Hydrolases"/>
    <property type="match status" value="1"/>
</dbReference>
<proteinExistence type="predicted"/>
<evidence type="ECO:0000259" key="2">
    <source>
        <dbReference type="Pfam" id="PF00561"/>
    </source>
</evidence>
<gene>
    <name evidence="3" type="ORF">Sya03_24410</name>
</gene>
<comment type="caution">
    <text evidence="3">The sequence shown here is derived from an EMBL/GenBank/DDBJ whole genome shotgun (WGS) entry which is preliminary data.</text>
</comment>